<sequence>MSNGGEYPVSPCLIVVFTEVCKLHAILAWAQMKGESLLGCRPSWKFCVPAGCYFVTNLLYLHALMYVSPPLWMVLVQLKTLYTAAAYKVSRTCLFLTTTLSSLHDDQTSVTAFVILISQVTAALSTAASIAVELLLKNNNRSFCEQQIWLYTAGSVMAIAALPLQMDMASLVEQLKSLAACGPKEVLLVTAVLLSSSAGLTVPLIVKNLDSIVKDYLAALNNVALGVLTAALFPMHFSLSWPYVMSVGLLLAGIFLYENKGLCEKS</sequence>
<evidence type="ECO:0000256" key="6">
    <source>
        <dbReference type="SAM" id="Phobius"/>
    </source>
</evidence>
<dbReference type="InterPro" id="IPR007271">
    <property type="entry name" value="Nuc_sug_transpt"/>
</dbReference>
<dbReference type="Pfam" id="PF04142">
    <property type="entry name" value="Nuc_sug_transp"/>
    <property type="match status" value="1"/>
</dbReference>
<dbReference type="GO" id="GO:0015165">
    <property type="term" value="F:pyrimidine nucleotide-sugar transmembrane transporter activity"/>
    <property type="evidence" value="ECO:0007669"/>
    <property type="project" value="InterPro"/>
</dbReference>
<feature type="transmembrane region" description="Helical" evidence="6">
    <location>
        <begin position="241"/>
        <end position="257"/>
    </location>
</feature>
<comment type="caution">
    <text evidence="7">The sequence shown here is derived from an EMBL/GenBank/DDBJ whole genome shotgun (WGS) entry which is preliminary data.</text>
</comment>
<reference evidence="7 8" key="2">
    <citation type="submission" date="2019-01" db="EMBL/GenBank/DDBJ databases">
        <title>The decoding of complex shrimp genome reveals the adaptation for benthos swimmer, frequently molting mechanism and breeding impact on genome.</title>
        <authorList>
            <person name="Sun Y."/>
            <person name="Gao Y."/>
            <person name="Yu Y."/>
        </authorList>
    </citation>
    <scope>NUCLEOTIDE SEQUENCE [LARGE SCALE GENOMIC DNA]</scope>
    <source>
        <tissue evidence="7">Muscle</tissue>
    </source>
</reference>
<feature type="transmembrane region" description="Helical" evidence="6">
    <location>
        <begin position="186"/>
        <end position="206"/>
    </location>
</feature>
<evidence type="ECO:0000256" key="1">
    <source>
        <dbReference type="ARBA" id="ARBA00004141"/>
    </source>
</evidence>
<evidence type="ECO:0000256" key="4">
    <source>
        <dbReference type="ARBA" id="ARBA00022989"/>
    </source>
</evidence>
<keyword evidence="3 6" id="KW-0812">Transmembrane</keyword>
<feature type="transmembrane region" description="Helical" evidence="6">
    <location>
        <begin position="148"/>
        <end position="166"/>
    </location>
</feature>
<gene>
    <name evidence="7" type="ORF">C7M84_000808</name>
</gene>
<feature type="transmembrane region" description="Helical" evidence="6">
    <location>
        <begin position="218"/>
        <end position="235"/>
    </location>
</feature>
<evidence type="ECO:0000256" key="3">
    <source>
        <dbReference type="ARBA" id="ARBA00022692"/>
    </source>
</evidence>
<accession>A0A3R7QW53</accession>
<keyword evidence="4 6" id="KW-1133">Transmembrane helix</keyword>
<evidence type="ECO:0000256" key="5">
    <source>
        <dbReference type="ARBA" id="ARBA00023136"/>
    </source>
</evidence>
<protein>
    <submittedName>
        <fullName evidence="7">Putative CMP-sialic acid transporter 1-like</fullName>
    </submittedName>
</protein>
<comment type="subcellular location">
    <subcellularLocation>
        <location evidence="1">Membrane</location>
        <topology evidence="1">Multi-pass membrane protein</topology>
    </subcellularLocation>
</comment>
<name>A0A3R7QW53_PENVA</name>
<feature type="transmembrane region" description="Helical" evidence="6">
    <location>
        <begin position="110"/>
        <end position="136"/>
    </location>
</feature>
<organism evidence="7 8">
    <name type="scientific">Penaeus vannamei</name>
    <name type="common">Whiteleg shrimp</name>
    <name type="synonym">Litopenaeus vannamei</name>
    <dbReference type="NCBI Taxonomy" id="6689"/>
    <lineage>
        <taxon>Eukaryota</taxon>
        <taxon>Metazoa</taxon>
        <taxon>Ecdysozoa</taxon>
        <taxon>Arthropoda</taxon>
        <taxon>Crustacea</taxon>
        <taxon>Multicrustacea</taxon>
        <taxon>Malacostraca</taxon>
        <taxon>Eumalacostraca</taxon>
        <taxon>Eucarida</taxon>
        <taxon>Decapoda</taxon>
        <taxon>Dendrobranchiata</taxon>
        <taxon>Penaeoidea</taxon>
        <taxon>Penaeidae</taxon>
        <taxon>Penaeus</taxon>
    </lineage>
</organism>
<keyword evidence="5 6" id="KW-0472">Membrane</keyword>
<dbReference type="PANTHER" id="PTHR10231">
    <property type="entry name" value="NUCLEOTIDE-SUGAR TRANSMEMBRANE TRANSPORTER"/>
    <property type="match status" value="1"/>
</dbReference>
<dbReference type="EMBL" id="QCYY01001121">
    <property type="protein sequence ID" value="ROT80458.1"/>
    <property type="molecule type" value="Genomic_DNA"/>
</dbReference>
<keyword evidence="8" id="KW-1185">Reference proteome</keyword>
<evidence type="ECO:0000313" key="7">
    <source>
        <dbReference type="EMBL" id="ROT80458.1"/>
    </source>
</evidence>
<keyword evidence="2" id="KW-0813">Transport</keyword>
<dbReference type="GO" id="GO:0000139">
    <property type="term" value="C:Golgi membrane"/>
    <property type="evidence" value="ECO:0007669"/>
    <property type="project" value="InterPro"/>
</dbReference>
<reference evidence="7 8" key="1">
    <citation type="submission" date="2018-04" db="EMBL/GenBank/DDBJ databases">
        <authorList>
            <person name="Zhang X."/>
            <person name="Yuan J."/>
            <person name="Li F."/>
            <person name="Xiang J."/>
        </authorList>
    </citation>
    <scope>NUCLEOTIDE SEQUENCE [LARGE SCALE GENOMIC DNA]</scope>
    <source>
        <tissue evidence="7">Muscle</tissue>
    </source>
</reference>
<keyword evidence="2" id="KW-0762">Sugar transport</keyword>
<dbReference type="Proteomes" id="UP000283509">
    <property type="component" value="Unassembled WGS sequence"/>
</dbReference>
<dbReference type="STRING" id="6689.A0A3R7QW53"/>
<proteinExistence type="predicted"/>
<evidence type="ECO:0000313" key="8">
    <source>
        <dbReference type="Proteomes" id="UP000283509"/>
    </source>
</evidence>
<feature type="transmembrane region" description="Helical" evidence="6">
    <location>
        <begin position="46"/>
        <end position="67"/>
    </location>
</feature>
<evidence type="ECO:0000256" key="2">
    <source>
        <dbReference type="ARBA" id="ARBA00022597"/>
    </source>
</evidence>
<dbReference type="AlphaFoldDB" id="A0A3R7QW53"/>